<dbReference type="Gene3D" id="3.40.50.2000">
    <property type="entry name" value="Glycogen Phosphorylase B"/>
    <property type="match status" value="2"/>
</dbReference>
<dbReference type="SUPFAM" id="SSF53756">
    <property type="entry name" value="UDP-Glycosyltransferase/glycogen phosphorylase"/>
    <property type="match status" value="1"/>
</dbReference>
<evidence type="ECO:0000256" key="1">
    <source>
        <dbReference type="ARBA" id="ARBA00022679"/>
    </source>
</evidence>
<name>I4EI91_9BACT</name>
<dbReference type="InterPro" id="IPR001296">
    <property type="entry name" value="Glyco_trans_1"/>
</dbReference>
<keyword evidence="1 4" id="KW-0808">Transferase</keyword>
<gene>
    <name evidence="4" type="ORF">NITHO_3380007</name>
</gene>
<sequence length="381" mass="41552">MGKQPVTTPTVMIDGRILAYRRGGIPRYITGITRHLPRVAPDLPARLVINRPVDGLELPASRVRTPPHHRFEVYALGLELALMRPSLIHSPDFISPICPGIPRVVTVHDLAFLNGHSLLAPDSSRYYGQIFRAIRRADRIITVSQATAQQVIRQLGVPERRIRVIHNGVEDRFFTPASEPALEIVRREFDEAFHRQVSTGRPVVLAVGTIEPRKRHRLLIQALRCIAKDHPSLQPLLVIVGQAGWQCEPIIAEITSATGTGDVCWLPEVSDAGLQALYQLATLLALPSLDEGFGLPAAEAMAAGLPVIAAARGALPEVIGDAGVLVEEETAPAWAEAIEVLIEDAGLRAGLAARGRTRASAFRWERAAAATANVYREVLNR</sequence>
<feature type="domain" description="Glycosyltransferase subfamily 4-like N-terminal" evidence="3">
    <location>
        <begin position="40"/>
        <end position="170"/>
    </location>
</feature>
<dbReference type="PANTHER" id="PTHR46401">
    <property type="entry name" value="GLYCOSYLTRANSFERASE WBBK-RELATED"/>
    <property type="match status" value="1"/>
</dbReference>
<dbReference type="Pfam" id="PF00534">
    <property type="entry name" value="Glycos_transf_1"/>
    <property type="match status" value="1"/>
</dbReference>
<evidence type="ECO:0000259" key="3">
    <source>
        <dbReference type="Pfam" id="PF13439"/>
    </source>
</evidence>
<dbReference type="Proteomes" id="UP000004221">
    <property type="component" value="Unassembled WGS sequence"/>
</dbReference>
<evidence type="ECO:0000259" key="2">
    <source>
        <dbReference type="Pfam" id="PF00534"/>
    </source>
</evidence>
<organism evidence="4 5">
    <name type="scientific">Nitrolancea hollandica Lb</name>
    <dbReference type="NCBI Taxonomy" id="1129897"/>
    <lineage>
        <taxon>Bacteria</taxon>
        <taxon>Pseudomonadati</taxon>
        <taxon>Thermomicrobiota</taxon>
        <taxon>Thermomicrobia</taxon>
        <taxon>Sphaerobacterales</taxon>
        <taxon>Sphaerobacterineae</taxon>
        <taxon>Sphaerobacteraceae</taxon>
        <taxon>Nitrolancea</taxon>
    </lineage>
</organism>
<proteinExistence type="predicted"/>
<comment type="caution">
    <text evidence="4">The sequence shown here is derived from an EMBL/GenBank/DDBJ whole genome shotgun (WGS) entry which is preliminary data.</text>
</comment>
<dbReference type="Pfam" id="PF13439">
    <property type="entry name" value="Glyco_transf_4"/>
    <property type="match status" value="1"/>
</dbReference>
<dbReference type="AlphaFoldDB" id="I4EI91"/>
<feature type="domain" description="Glycosyl transferase family 1" evidence="2">
    <location>
        <begin position="197"/>
        <end position="357"/>
    </location>
</feature>
<evidence type="ECO:0000313" key="5">
    <source>
        <dbReference type="Proteomes" id="UP000004221"/>
    </source>
</evidence>
<dbReference type="GO" id="GO:0016757">
    <property type="term" value="F:glycosyltransferase activity"/>
    <property type="evidence" value="ECO:0007669"/>
    <property type="project" value="InterPro"/>
</dbReference>
<accession>I4EI91</accession>
<keyword evidence="5" id="KW-1185">Reference proteome</keyword>
<dbReference type="InterPro" id="IPR028098">
    <property type="entry name" value="Glyco_trans_4-like_N"/>
</dbReference>
<dbReference type="OrthoDB" id="9769555at2"/>
<dbReference type="PANTHER" id="PTHR46401:SF2">
    <property type="entry name" value="GLYCOSYLTRANSFERASE WBBK-RELATED"/>
    <property type="match status" value="1"/>
</dbReference>
<dbReference type="GO" id="GO:0009103">
    <property type="term" value="P:lipopolysaccharide biosynthetic process"/>
    <property type="evidence" value="ECO:0007669"/>
    <property type="project" value="TreeGrafter"/>
</dbReference>
<reference evidence="4 5" key="1">
    <citation type="journal article" date="2012" name="ISME J.">
        <title>Nitrification expanded: discovery, physiology and genomics of a nitrite-oxidizing bacterium from the phylum Chloroflexi.</title>
        <authorList>
            <person name="Sorokin D.Y."/>
            <person name="Lucker S."/>
            <person name="Vejmelkova D."/>
            <person name="Kostrikina N.A."/>
            <person name="Kleerebezem R."/>
            <person name="Rijpstra W.I."/>
            <person name="Damste J.S."/>
            <person name="Le Paslier D."/>
            <person name="Muyzer G."/>
            <person name="Wagner M."/>
            <person name="van Loosdrecht M.C."/>
            <person name="Daims H."/>
        </authorList>
    </citation>
    <scope>NUCLEOTIDE SEQUENCE [LARGE SCALE GENOMIC DNA]</scope>
    <source>
        <strain evidence="5">none</strain>
    </source>
</reference>
<dbReference type="CDD" id="cd03809">
    <property type="entry name" value="GT4_MtfB-like"/>
    <property type="match status" value="1"/>
</dbReference>
<evidence type="ECO:0000313" key="4">
    <source>
        <dbReference type="EMBL" id="CCF84403.1"/>
    </source>
</evidence>
<dbReference type="EMBL" id="CAGS01000266">
    <property type="protein sequence ID" value="CCF84403.1"/>
    <property type="molecule type" value="Genomic_DNA"/>
</dbReference>
<protein>
    <submittedName>
        <fullName evidence="4">Glycosyl transferase group 1</fullName>
    </submittedName>
</protein>